<reference evidence="2 3" key="1">
    <citation type="submission" date="2016-11" db="EMBL/GenBank/DDBJ databases">
        <authorList>
            <person name="Jaros S."/>
            <person name="Januszkiewicz K."/>
            <person name="Wedrychowicz H."/>
        </authorList>
    </citation>
    <scope>NUCLEOTIDE SEQUENCE [LARGE SCALE GENOMIC DNA]</scope>
    <source>
        <strain evidence="2 3">DSM 15929</strain>
    </source>
</reference>
<dbReference type="SUPFAM" id="SSF51338">
    <property type="entry name" value="Composite domain of metallo-dependent hydrolases"/>
    <property type="match status" value="1"/>
</dbReference>
<dbReference type="OrthoDB" id="9767366at2"/>
<dbReference type="Pfam" id="PF07969">
    <property type="entry name" value="Amidohydro_3"/>
    <property type="match status" value="1"/>
</dbReference>
<dbReference type="Gene3D" id="3.20.20.140">
    <property type="entry name" value="Metal-dependent hydrolases"/>
    <property type="match status" value="1"/>
</dbReference>
<name>A0A1M6X1W1_9FIRM</name>
<feature type="domain" description="Amidohydrolase 3" evidence="1">
    <location>
        <begin position="53"/>
        <end position="515"/>
    </location>
</feature>
<evidence type="ECO:0000313" key="3">
    <source>
        <dbReference type="Proteomes" id="UP000184386"/>
    </source>
</evidence>
<dbReference type="SUPFAM" id="SSF51556">
    <property type="entry name" value="Metallo-dependent hydrolases"/>
    <property type="match status" value="1"/>
</dbReference>
<dbReference type="PANTHER" id="PTHR22642:SF2">
    <property type="entry name" value="PROTEIN LONG AFTER FAR-RED 3"/>
    <property type="match status" value="1"/>
</dbReference>
<evidence type="ECO:0000259" key="1">
    <source>
        <dbReference type="Pfam" id="PF07969"/>
    </source>
</evidence>
<dbReference type="PANTHER" id="PTHR22642">
    <property type="entry name" value="IMIDAZOLONEPROPIONASE"/>
    <property type="match status" value="1"/>
</dbReference>
<dbReference type="AlphaFoldDB" id="A0A1M6X1W1"/>
<evidence type="ECO:0000313" key="2">
    <source>
        <dbReference type="EMBL" id="SHK99829.1"/>
    </source>
</evidence>
<accession>A0A1M6X1W1</accession>
<dbReference type="InterPro" id="IPR013108">
    <property type="entry name" value="Amidohydro_3"/>
</dbReference>
<protein>
    <recommendedName>
        <fullName evidence="1">Amidohydrolase 3 domain-containing protein</fullName>
    </recommendedName>
</protein>
<dbReference type="RefSeq" id="WP_073278469.1">
    <property type="nucleotide sequence ID" value="NZ_FRAC01000021.1"/>
</dbReference>
<dbReference type="InterPro" id="IPR011059">
    <property type="entry name" value="Metal-dep_hydrolase_composite"/>
</dbReference>
<dbReference type="STRING" id="1121322.SAMN02745136_03847"/>
<dbReference type="EMBL" id="FRAC01000021">
    <property type="protein sequence ID" value="SHK99829.1"/>
    <property type="molecule type" value="Genomic_DNA"/>
</dbReference>
<keyword evidence="3" id="KW-1185">Reference proteome</keyword>
<dbReference type="Gene3D" id="2.30.40.10">
    <property type="entry name" value="Urease, subunit C, domain 1"/>
    <property type="match status" value="1"/>
</dbReference>
<dbReference type="Gene3D" id="3.10.310.70">
    <property type="match status" value="1"/>
</dbReference>
<sequence length="521" mass="59214">MCKINIDLILRSNYIFTGLNEKPEKGYIAVSGNTIIKVGMDDSYKELIGENTKVLDLKDQLITPGFVDVHTFFTGYAIYHIGMDLSEVDSEEMCFGKIKEYARTLKEGQTIYGHGWDVNRFPAKGIEELLNQKYPERPVILFSANRSTCIMNKAAKDAYGFTPSTCYPEAYYKIMREYLNDRTYIEKEFRDYMKLLNSRGVTAVKEMGFDDFYGFDTFLKEKEESKELTLRIFFMSQPVGEGINIEHGKQMREKFTGDFVRFSGYNRMTDGTVASKKGDLLKLYEGTDSCCSIHIDYEGIEKEVLLADQNGFRYSLHAQGDGAVHKVLDIFDKCKKENNKVLNRHAITDMEFTAPEDLERMGELGVIGEIYFQIMSLDSGDEVKAAILETIGKERGQYYWNRRKMIDSGVVLSGATDLPLMITDIPESIYHGCGGYFPEGGEPFNKHNTIAIAEILKAWTLGGQKNLGMEEKYGTLEEGKIADITVLDNNVFQVPMEQMRDVKVSMTIVDGRIVYKKESAN</sequence>
<proteinExistence type="predicted"/>
<dbReference type="GO" id="GO:0016810">
    <property type="term" value="F:hydrolase activity, acting on carbon-nitrogen (but not peptide) bonds"/>
    <property type="evidence" value="ECO:0007669"/>
    <property type="project" value="InterPro"/>
</dbReference>
<dbReference type="Proteomes" id="UP000184386">
    <property type="component" value="Unassembled WGS sequence"/>
</dbReference>
<gene>
    <name evidence="2" type="ORF">SAMN02745136_03847</name>
</gene>
<dbReference type="InterPro" id="IPR032466">
    <property type="entry name" value="Metal_Hydrolase"/>
</dbReference>
<organism evidence="2 3">
    <name type="scientific">Anaerocolumna jejuensis DSM 15929</name>
    <dbReference type="NCBI Taxonomy" id="1121322"/>
    <lineage>
        <taxon>Bacteria</taxon>
        <taxon>Bacillati</taxon>
        <taxon>Bacillota</taxon>
        <taxon>Clostridia</taxon>
        <taxon>Lachnospirales</taxon>
        <taxon>Lachnospiraceae</taxon>
        <taxon>Anaerocolumna</taxon>
    </lineage>
</organism>